<dbReference type="Pfam" id="PF24203">
    <property type="entry name" value="Phage_ProQ_C_like"/>
    <property type="match status" value="1"/>
</dbReference>
<dbReference type="InterPro" id="IPR056982">
    <property type="entry name" value="Phage_ProQ_C-like"/>
</dbReference>
<protein>
    <submittedName>
        <fullName evidence="1">Uncharacterized protein</fullName>
    </submittedName>
</protein>
<dbReference type="RefSeq" id="WP_008647680.1">
    <property type="nucleotide sequence ID" value="NZ_JADMVQ010000012.1"/>
</dbReference>
<organism evidence="1 2">
    <name type="scientific">Bacteroides ovatus</name>
    <dbReference type="NCBI Taxonomy" id="28116"/>
    <lineage>
        <taxon>Bacteria</taxon>
        <taxon>Pseudomonadati</taxon>
        <taxon>Bacteroidota</taxon>
        <taxon>Bacteroidia</taxon>
        <taxon>Bacteroidales</taxon>
        <taxon>Bacteroidaceae</taxon>
        <taxon>Bacteroides</taxon>
    </lineage>
</organism>
<sequence>MKKSLDEIEAGDKVYYTSRYYSKILKVDRVTSTTIICGTEKFRKQNGRQIPADTWGSSYISVLTESLEKQYFEMIRKKQLITEIKSVDLFQLSVDSLQQISDVIQNSMTDENT</sequence>
<dbReference type="Proteomes" id="UP001214017">
    <property type="component" value="Unassembled WGS sequence"/>
</dbReference>
<evidence type="ECO:0000313" key="2">
    <source>
        <dbReference type="Proteomes" id="UP001214017"/>
    </source>
</evidence>
<comment type="caution">
    <text evidence="1">The sequence shown here is derived from an EMBL/GenBank/DDBJ whole genome shotgun (WGS) entry which is preliminary data.</text>
</comment>
<reference evidence="1" key="1">
    <citation type="submission" date="2022-10" db="EMBL/GenBank/DDBJ databases">
        <title>Human gut microbiome strain richness.</title>
        <authorList>
            <person name="Chen-Liaw A."/>
        </authorList>
    </citation>
    <scope>NUCLEOTIDE SEQUENCE</scope>
    <source>
        <strain evidence="1">F7_m1001271B151109d0_201107</strain>
    </source>
</reference>
<dbReference type="AlphaFoldDB" id="A0AAP3SS33"/>
<dbReference type="EMBL" id="JAQNWR010000013">
    <property type="protein sequence ID" value="MDC2409652.1"/>
    <property type="molecule type" value="Genomic_DNA"/>
</dbReference>
<name>A0AAP3SS33_BACOV</name>
<proteinExistence type="predicted"/>
<evidence type="ECO:0000313" key="1">
    <source>
        <dbReference type="EMBL" id="MDC2409652.1"/>
    </source>
</evidence>
<gene>
    <name evidence="1" type="ORF">PO240_17415</name>
</gene>
<accession>A0AAP3SS33</accession>